<evidence type="ECO:0000256" key="3">
    <source>
        <dbReference type="ARBA" id="ARBA00038502"/>
    </source>
</evidence>
<evidence type="ECO:0000256" key="2">
    <source>
        <dbReference type="ARBA" id="ARBA00023315"/>
    </source>
</evidence>
<dbReference type="Gene3D" id="3.40.630.30">
    <property type="match status" value="1"/>
</dbReference>
<evidence type="ECO:0000259" key="4">
    <source>
        <dbReference type="PROSITE" id="PS51186"/>
    </source>
</evidence>
<evidence type="ECO:0000313" key="5">
    <source>
        <dbReference type="EMBL" id="CAB4731664.1"/>
    </source>
</evidence>
<dbReference type="InterPro" id="IPR051531">
    <property type="entry name" value="N-acetyltransferase"/>
</dbReference>
<keyword evidence="1" id="KW-0808">Transferase</keyword>
<dbReference type="EMBL" id="CAEZYQ010000003">
    <property type="protein sequence ID" value="CAB4731664.1"/>
    <property type="molecule type" value="Genomic_DNA"/>
</dbReference>
<gene>
    <name evidence="5" type="ORF">UFOPK2761_00550</name>
</gene>
<dbReference type="AlphaFoldDB" id="A0A6J6S9X4"/>
<dbReference type="PROSITE" id="PS51186">
    <property type="entry name" value="GNAT"/>
    <property type="match status" value="1"/>
</dbReference>
<sequence>MRLADPARPGVLLRPLRLTDARAWRETRQRNATWLVPWDATVPPGSTERATTFTALVRRLRHQARQGSTYPFVIEVDGEFAGQVTVNNVVGGSARFASVGYWIDQRHAGRGIVPLAVALVIDHLFWTVKLHRVEIAIRPENSNSLRVVEKLGIREIGYAPKYLHIDGEWRDHRLYAVTVEETGPRGLVARVLGG</sequence>
<dbReference type="PANTHER" id="PTHR43792:SF8">
    <property type="entry name" value="[RIBOSOMAL PROTEIN US5]-ALANINE N-ACETYLTRANSFERASE"/>
    <property type="match status" value="1"/>
</dbReference>
<evidence type="ECO:0000256" key="1">
    <source>
        <dbReference type="ARBA" id="ARBA00022679"/>
    </source>
</evidence>
<comment type="similarity">
    <text evidence="3">Belongs to the acetyltransferase family. RimJ subfamily.</text>
</comment>
<reference evidence="5" key="1">
    <citation type="submission" date="2020-05" db="EMBL/GenBank/DDBJ databases">
        <authorList>
            <person name="Chiriac C."/>
            <person name="Salcher M."/>
            <person name="Ghai R."/>
            <person name="Kavagutti S V."/>
        </authorList>
    </citation>
    <scope>NUCLEOTIDE SEQUENCE</scope>
</reference>
<accession>A0A6J6S9X4</accession>
<dbReference type="SUPFAM" id="SSF55729">
    <property type="entry name" value="Acyl-CoA N-acyltransferases (Nat)"/>
    <property type="match status" value="1"/>
</dbReference>
<keyword evidence="2" id="KW-0012">Acyltransferase</keyword>
<dbReference type="GO" id="GO:0005737">
    <property type="term" value="C:cytoplasm"/>
    <property type="evidence" value="ECO:0007669"/>
    <property type="project" value="TreeGrafter"/>
</dbReference>
<organism evidence="5">
    <name type="scientific">freshwater metagenome</name>
    <dbReference type="NCBI Taxonomy" id="449393"/>
    <lineage>
        <taxon>unclassified sequences</taxon>
        <taxon>metagenomes</taxon>
        <taxon>ecological metagenomes</taxon>
    </lineage>
</organism>
<dbReference type="InterPro" id="IPR016181">
    <property type="entry name" value="Acyl_CoA_acyltransferase"/>
</dbReference>
<feature type="domain" description="N-acetyltransferase" evidence="4">
    <location>
        <begin position="11"/>
        <end position="180"/>
    </location>
</feature>
<proteinExistence type="inferred from homology"/>
<dbReference type="GO" id="GO:0008999">
    <property type="term" value="F:protein-N-terminal-alanine acetyltransferase activity"/>
    <property type="evidence" value="ECO:0007669"/>
    <property type="project" value="TreeGrafter"/>
</dbReference>
<name>A0A6J6S9X4_9ZZZZ</name>
<protein>
    <submittedName>
        <fullName evidence="5">Unannotated protein</fullName>
    </submittedName>
</protein>
<dbReference type="InterPro" id="IPR000182">
    <property type="entry name" value="GNAT_dom"/>
</dbReference>
<dbReference type="Pfam" id="PF13302">
    <property type="entry name" value="Acetyltransf_3"/>
    <property type="match status" value="1"/>
</dbReference>
<dbReference type="PANTHER" id="PTHR43792">
    <property type="entry name" value="GNAT FAMILY, PUTATIVE (AFU_ORTHOLOGUE AFUA_3G00765)-RELATED-RELATED"/>
    <property type="match status" value="1"/>
</dbReference>